<feature type="region of interest" description="Disordered" evidence="1">
    <location>
        <begin position="648"/>
        <end position="792"/>
    </location>
</feature>
<dbReference type="Proteomes" id="UP001190700">
    <property type="component" value="Unassembled WGS sequence"/>
</dbReference>
<feature type="compositionally biased region" description="Basic residues" evidence="1">
    <location>
        <begin position="363"/>
        <end position="372"/>
    </location>
</feature>
<feature type="signal peptide" evidence="3">
    <location>
        <begin position="1"/>
        <end position="29"/>
    </location>
</feature>
<feature type="compositionally biased region" description="Gly residues" evidence="1">
    <location>
        <begin position="379"/>
        <end position="389"/>
    </location>
</feature>
<keyword evidence="2" id="KW-0472">Membrane</keyword>
<feature type="domain" description="C-type lectin" evidence="4">
    <location>
        <begin position="55"/>
        <end position="168"/>
    </location>
</feature>
<keyword evidence="2" id="KW-0812">Transmembrane</keyword>
<dbReference type="EMBL" id="LGRX02000955">
    <property type="protein sequence ID" value="KAK3287217.1"/>
    <property type="molecule type" value="Genomic_DNA"/>
</dbReference>
<feature type="transmembrane region" description="Helical" evidence="2">
    <location>
        <begin position="1718"/>
        <end position="1735"/>
    </location>
</feature>
<evidence type="ECO:0000313" key="5">
    <source>
        <dbReference type="EMBL" id="KAK3287217.1"/>
    </source>
</evidence>
<dbReference type="Gene3D" id="3.10.100.10">
    <property type="entry name" value="Mannose-Binding Protein A, subunit A"/>
    <property type="match status" value="1"/>
</dbReference>
<dbReference type="CDD" id="cd00037">
    <property type="entry name" value="CLECT"/>
    <property type="match status" value="1"/>
</dbReference>
<sequence length="1793" mass="193338">MPTFYRCKAGVLVYLLFANSAHFATRVSGNGFPGTVTRGPSRRLRASCGYGWTAYGHKCLYASSFTLTFAQAVELCNALGDGSELWMPDTSDESHFGIGVSKIDSPVWIGYSDSKDYVFTAQGTVGNGTSGNWGRLDGGCSAFTYWSFERPNNDKTEEAGLAIQRYRDRCHALRMIFDPIFGTLSNATRVHHDRRGQPWQCTWSLRLEALEDPTVGPLDSPRFEARDVPLIASTSAAHSKQHPQASPASINATPHTEHTLQLAVPSAAMDDPLDGRNAAPNASNNKPRAKKLIKEASAPPADGKPAPQGKLVFSSSLLPGAKHLAASTWKELDGEPQASDVAVGNEGPVAEARHASQDGALKRTWRGLRRTNGRTEGSARGGGAAGGGKVSFEESASEGATKGASEGATEGASEGATEGASEGATEGASEGATGRLGREEVETGGAGPSLAKREDTKRVTSMQVAYGSPALAIERLRKELSAAKAELPRTVLVARRAVPPLAAPPAHAMAAYKRAGLPPLKRRMRVARTKHSEGPTSPRGNRHGRPDGPMLPRGNRHGRPDGPMLPRGARAVSQKGILTRGGARRLQVLSRGGTARGGRGAAKAAQGSGAVRLQAISAMGGSTASADGTPLHPRGQPVHAVGCQTELDGDVAGESGRSQQEIDDDVAEESGRSQRQAGDGEAADVSTNSQGEAENSEVAEGSPRAFTGAKVVEENSRPDVSRGADVAELRPSDEAEAKEAAGEETSRPGMSRSAEVAEMRPSDEAEAKSPTEEEDRERRNVTAETETERLPRAANLDVVVAASRTQRAPTIQPAAHQMACSPSRDRQLGSLQHAPSMATGAAARRGVREGAALVRVQLGDAVTAKLSRPLRRDEPHHRLLGYASTSGRTSSDLDATPAPNWRAGARTVPHENNRGTPLDAFPSSPSAQPTPHVEDIYVALQPFGCAMGRLVAMPRRPQRPSSEQHPEKGAAEGSTTTVAPEPMTGNWLLRDGTPSPERPSPPSSALPSTCENDASRACKAYADRAHAQIVAKRLGSRGRRRVLLAAEAAGATWRHRVLEADPIEENVEPEAPWTSVMATGAASQRDGRRASWHCHDSRDSEQRPNRSRLARRLAWRLVGFARMAALLRATQERRRAAALCHLLGLPPPAILEQCSPFTRESSVLASSAAASIFLRDPVSQREVKGGGAVLEQPSRGAGELSRMIGTAAVLTFLHKYHLVDSTFVHSEMRWASARQWNAPASHRFVLQAAAMAKLMTWPGGWRRDVDMHLALWNLRQLQCSDGSFDPSSALANLVYGPHLALRQRDILRSRGAPREVDSLQHFTLGETKNKTGRRQERRVWAALCARETLKRRCACGCHLAQPACAAYRWEREQVAEPLASYLAAAAEPRPSPSSPQSQSQSWSSPRGVEEPAQQRSNGISFRTYERMALHCFGAAECLQQQDRGSPGLASPRLDSGGELLPKGGNNKRGGLSWAAWLNLGVERHPWASVIPAAGWRERDHPAHQRVLALMCSWMLMLAGASIAHYERHASVCPEYPGLLSCPAAASVEEPNWQTCLEASACEEHFSRRGCSARGTCPEAVVEALAAARHWQAAAWAAVVLTVIPCLVRDMPSALGGGTLPAPCYRGYDQLGTALQPYVRSAALRAVQTVQRVREGAISAGTWARFWWRTEVQRQSAWAVFQQLEAAEGRKHLFVLSHMRHMNPEDIRRAWEPMRVDDVMFYVRMIGLVSFAMWILVKYSTWIRYLGGESGEVFTIITWIMAIMLDGCMFPVLTLGVLYCKHFVTCVLIPLSSA</sequence>
<proteinExistence type="predicted"/>
<reference evidence="5 6" key="1">
    <citation type="journal article" date="2015" name="Genome Biol. Evol.">
        <title>Comparative Genomics of a Bacterivorous Green Alga Reveals Evolutionary Causalities and Consequences of Phago-Mixotrophic Mode of Nutrition.</title>
        <authorList>
            <person name="Burns J.A."/>
            <person name="Paasch A."/>
            <person name="Narechania A."/>
            <person name="Kim E."/>
        </authorList>
    </citation>
    <scope>NUCLEOTIDE SEQUENCE [LARGE SCALE GENOMIC DNA]</scope>
    <source>
        <strain evidence="5 6">PLY_AMNH</strain>
    </source>
</reference>
<feature type="region of interest" description="Disordered" evidence="1">
    <location>
        <begin position="882"/>
        <end position="929"/>
    </location>
</feature>
<comment type="caution">
    <text evidence="5">The sequence shown here is derived from an EMBL/GenBank/DDBJ whole genome shotgun (WGS) entry which is preliminary data.</text>
</comment>
<gene>
    <name evidence="5" type="ORF">CYMTET_5259</name>
</gene>
<organism evidence="5 6">
    <name type="scientific">Cymbomonas tetramitiformis</name>
    <dbReference type="NCBI Taxonomy" id="36881"/>
    <lineage>
        <taxon>Eukaryota</taxon>
        <taxon>Viridiplantae</taxon>
        <taxon>Chlorophyta</taxon>
        <taxon>Pyramimonadophyceae</taxon>
        <taxon>Pyramimonadales</taxon>
        <taxon>Pyramimonadaceae</taxon>
        <taxon>Cymbomonas</taxon>
    </lineage>
</organism>
<protein>
    <recommendedName>
        <fullName evidence="4">C-type lectin domain-containing protein</fullName>
    </recommendedName>
</protein>
<feature type="compositionally biased region" description="Low complexity" evidence="1">
    <location>
        <begin position="1385"/>
        <end position="1405"/>
    </location>
</feature>
<keyword evidence="3" id="KW-0732">Signal</keyword>
<evidence type="ECO:0000256" key="2">
    <source>
        <dbReference type="SAM" id="Phobius"/>
    </source>
</evidence>
<dbReference type="InterPro" id="IPR016187">
    <property type="entry name" value="CTDL_fold"/>
</dbReference>
<name>A0AAE0GZS2_9CHLO</name>
<keyword evidence="2" id="KW-1133">Transmembrane helix</keyword>
<feature type="compositionally biased region" description="Basic and acidic residues" evidence="1">
    <location>
        <begin position="755"/>
        <end position="791"/>
    </location>
</feature>
<feature type="compositionally biased region" description="Basic and acidic residues" evidence="1">
    <location>
        <begin position="1085"/>
        <end position="1104"/>
    </location>
</feature>
<feature type="transmembrane region" description="Helical" evidence="2">
    <location>
        <begin position="1755"/>
        <end position="1779"/>
    </location>
</feature>
<feature type="chain" id="PRO_5041986412" description="C-type lectin domain-containing protein" evidence="3">
    <location>
        <begin position="30"/>
        <end position="1793"/>
    </location>
</feature>
<feature type="region of interest" description="Disordered" evidence="1">
    <location>
        <begin position="1072"/>
        <end position="1105"/>
    </location>
</feature>
<feature type="compositionally biased region" description="Polar residues" evidence="1">
    <location>
        <begin position="883"/>
        <end position="893"/>
    </location>
</feature>
<dbReference type="PROSITE" id="PS50041">
    <property type="entry name" value="C_TYPE_LECTIN_2"/>
    <property type="match status" value="1"/>
</dbReference>
<evidence type="ECO:0000256" key="1">
    <source>
        <dbReference type="SAM" id="MobiDB-lite"/>
    </source>
</evidence>
<feature type="region of interest" description="Disordered" evidence="1">
    <location>
        <begin position="1442"/>
        <end position="1464"/>
    </location>
</feature>
<feature type="region of interest" description="Disordered" evidence="1">
    <location>
        <begin position="351"/>
        <end position="461"/>
    </location>
</feature>
<feature type="region of interest" description="Disordered" evidence="1">
    <location>
        <begin position="526"/>
        <end position="567"/>
    </location>
</feature>
<dbReference type="InterPro" id="IPR016186">
    <property type="entry name" value="C-type_lectin-like/link_sf"/>
</dbReference>
<feature type="region of interest" description="Disordered" evidence="1">
    <location>
        <begin position="589"/>
        <end position="609"/>
    </location>
</feature>
<feature type="compositionally biased region" description="Basic and acidic residues" evidence="1">
    <location>
        <begin position="711"/>
        <end position="746"/>
    </location>
</feature>
<feature type="region of interest" description="Disordered" evidence="1">
    <location>
        <begin position="269"/>
        <end position="288"/>
    </location>
</feature>
<feature type="compositionally biased region" description="Low complexity" evidence="1">
    <location>
        <begin position="393"/>
        <end position="433"/>
    </location>
</feature>
<evidence type="ECO:0000259" key="4">
    <source>
        <dbReference type="PROSITE" id="PS50041"/>
    </source>
</evidence>
<keyword evidence="6" id="KW-1185">Reference proteome</keyword>
<dbReference type="InterPro" id="IPR001304">
    <property type="entry name" value="C-type_lectin-like"/>
</dbReference>
<accession>A0AAE0GZS2</accession>
<feature type="region of interest" description="Disordered" evidence="1">
    <location>
        <begin position="1385"/>
        <end position="1416"/>
    </location>
</feature>
<evidence type="ECO:0000256" key="3">
    <source>
        <dbReference type="SAM" id="SignalP"/>
    </source>
</evidence>
<evidence type="ECO:0000313" key="6">
    <source>
        <dbReference type="Proteomes" id="UP001190700"/>
    </source>
</evidence>
<feature type="region of interest" description="Disordered" evidence="1">
    <location>
        <begin position="955"/>
        <end position="1011"/>
    </location>
</feature>
<dbReference type="SUPFAM" id="SSF56436">
    <property type="entry name" value="C-type lectin-like"/>
    <property type="match status" value="1"/>
</dbReference>